<keyword evidence="4" id="KW-0328">Glycosyltransferase</keyword>
<evidence type="ECO:0000259" key="3">
    <source>
        <dbReference type="Pfam" id="PF00156"/>
    </source>
</evidence>
<dbReference type="Proteomes" id="UP000050465">
    <property type="component" value="Unassembled WGS sequence"/>
</dbReference>
<dbReference type="InterPro" id="IPR029057">
    <property type="entry name" value="PRTase-like"/>
</dbReference>
<dbReference type="InterPro" id="IPR050118">
    <property type="entry name" value="Pur/Pyrimidine_PRTase"/>
</dbReference>
<dbReference type="EC" id="2.4.2.10" evidence="4"/>
<keyword evidence="1 4" id="KW-0808">Transferase</keyword>
<evidence type="ECO:0000256" key="1">
    <source>
        <dbReference type="ARBA" id="ARBA00022679"/>
    </source>
</evidence>
<dbReference type="PANTHER" id="PTHR43864">
    <property type="entry name" value="HYPOXANTHINE/GUANINE PHOSPHORIBOSYLTRANSFERASE"/>
    <property type="match status" value="1"/>
</dbReference>
<gene>
    <name evidence="4" type="primary">pyrE</name>
    <name evidence="4" type="ORF">HLUCCA11_13335</name>
</gene>
<dbReference type="Gene3D" id="3.40.50.2020">
    <property type="match status" value="1"/>
</dbReference>
<dbReference type="EMBL" id="LJZR01000017">
    <property type="protein sequence ID" value="KPQ34704.1"/>
    <property type="molecule type" value="Genomic_DNA"/>
</dbReference>
<dbReference type="AlphaFoldDB" id="A0A0P7ZWF8"/>
<dbReference type="STRING" id="1666911.HLUCCA11_13335"/>
<evidence type="ECO:0000313" key="5">
    <source>
        <dbReference type="Proteomes" id="UP000050465"/>
    </source>
</evidence>
<comment type="caution">
    <text evidence="4">The sequence shown here is derived from an EMBL/GenBank/DDBJ whole genome shotgun (WGS) entry which is preliminary data.</text>
</comment>
<feature type="domain" description="Phosphoribosyltransferase" evidence="3">
    <location>
        <begin position="54"/>
        <end position="157"/>
    </location>
</feature>
<dbReference type="Pfam" id="PF00156">
    <property type="entry name" value="Pribosyltran"/>
    <property type="match status" value="1"/>
</dbReference>
<proteinExistence type="predicted"/>
<dbReference type="SUPFAM" id="SSF53271">
    <property type="entry name" value="PRTase-like"/>
    <property type="match status" value="1"/>
</dbReference>
<accession>A0A0P7ZWF8</accession>
<protein>
    <submittedName>
        <fullName evidence="4">Orotate phosphoribosyltransferase</fullName>
        <ecNumber evidence="4">2.4.2.10</ecNumber>
    </submittedName>
</protein>
<dbReference type="GO" id="GO:0006166">
    <property type="term" value="P:purine ribonucleoside salvage"/>
    <property type="evidence" value="ECO:0007669"/>
    <property type="project" value="UniProtKB-KW"/>
</dbReference>
<dbReference type="PANTHER" id="PTHR43864:SF1">
    <property type="entry name" value="XANTHINE PHOSPHORIBOSYLTRANSFERASE"/>
    <property type="match status" value="1"/>
</dbReference>
<organism evidence="4 5">
    <name type="scientific">Phormidesmis priestleyi Ana</name>
    <dbReference type="NCBI Taxonomy" id="1666911"/>
    <lineage>
        <taxon>Bacteria</taxon>
        <taxon>Bacillati</taxon>
        <taxon>Cyanobacteriota</taxon>
        <taxon>Cyanophyceae</taxon>
        <taxon>Leptolyngbyales</taxon>
        <taxon>Leptolyngbyaceae</taxon>
        <taxon>Phormidesmis</taxon>
    </lineage>
</organism>
<dbReference type="CDD" id="cd06223">
    <property type="entry name" value="PRTases_typeI"/>
    <property type="match status" value="1"/>
</dbReference>
<evidence type="ECO:0000313" key="4">
    <source>
        <dbReference type="EMBL" id="KPQ34704.1"/>
    </source>
</evidence>
<dbReference type="InterPro" id="IPR000836">
    <property type="entry name" value="PRTase_dom"/>
</dbReference>
<keyword evidence="2" id="KW-0660">Purine salvage</keyword>
<name>A0A0P7ZWF8_9CYAN</name>
<sequence>MTELGLYARFQQLCEATSAIQEGHFQLASGFHSSRFFRCIKLFQNPTAMSFLFDTLADKLSIAMGANIDYVLGANEAGSIIAFEVAKRLHTKVAIARQKDHRYRLIDGFSFQHQERVLIVDDITTTGGTAKQLIDIVRQANAEPVGVGLIATKGIFEVDLSCPVEVLITLQGMDAINPSDCPLCQQGIPITM</sequence>
<reference evidence="4 5" key="1">
    <citation type="submission" date="2015-09" db="EMBL/GenBank/DDBJ databases">
        <title>Identification and resolution of microdiversity through metagenomic sequencing of parallel consortia.</title>
        <authorList>
            <person name="Nelson W.C."/>
            <person name="Romine M.F."/>
            <person name="Lindemann S.R."/>
        </authorList>
    </citation>
    <scope>NUCLEOTIDE SEQUENCE [LARGE SCALE GENOMIC DNA]</scope>
    <source>
        <strain evidence="4">Ana</strain>
    </source>
</reference>
<dbReference type="GO" id="GO:0004588">
    <property type="term" value="F:orotate phosphoribosyltransferase activity"/>
    <property type="evidence" value="ECO:0007669"/>
    <property type="project" value="UniProtKB-EC"/>
</dbReference>
<evidence type="ECO:0000256" key="2">
    <source>
        <dbReference type="ARBA" id="ARBA00022726"/>
    </source>
</evidence>